<proteinExistence type="predicted"/>
<evidence type="ECO:0000313" key="2">
    <source>
        <dbReference type="EMBL" id="MCF3948958.1"/>
    </source>
</evidence>
<gene>
    <name evidence="2" type="ORF">L2A60_20175</name>
</gene>
<accession>A0ABS9E1Y8</accession>
<dbReference type="EMBL" id="JAKGBZ010000120">
    <property type="protein sequence ID" value="MCF3948958.1"/>
    <property type="molecule type" value="Genomic_DNA"/>
</dbReference>
<feature type="domain" description="DUF6815" evidence="1">
    <location>
        <begin position="224"/>
        <end position="329"/>
    </location>
</feature>
<reference evidence="2 3" key="1">
    <citation type="submission" date="2022-01" db="EMBL/GenBank/DDBJ databases">
        <authorList>
            <person name="Won M."/>
            <person name="Kim S.-J."/>
            <person name="Kwon S.-W."/>
        </authorList>
    </citation>
    <scope>NUCLEOTIDE SEQUENCE [LARGE SCALE GENOMIC DNA]</scope>
    <source>
        <strain evidence="2 3">KCTC 23505</strain>
    </source>
</reference>
<evidence type="ECO:0000259" key="1">
    <source>
        <dbReference type="Pfam" id="PF20668"/>
    </source>
</evidence>
<sequence>MNTDRVRKIAILWRGDHNTRATATPENSRLHRVFSALADMNVAAEPAVYSDEMVSEVREQLLQVDGVLVWVDPISDGHDRSRLDPLLREIASKGIWVSAHPDIILKMGVKDVLFRTRTLGWGTDTDLYGTMEDFRKRFPLRLASGAIRVIKQNRGNGGNGVWSVQLASGRSVLPEADAIVRVEHAWRDGMAETMLLGDFIDRCQIYLSGSGRLIDQPFLSRLPEGTIRCYMVHDRLVGFSHQFSQGLLPAYAKAEGSAPGKVMYGPAEPRFQVLRTKMESDWVPAMQRLLDIDTLSLPAIWDADFLLGPKTESGDDTYILCEINVSSVFPFPDEAVGKIAEAAVSGIQGR</sequence>
<name>A0ABS9E1Y8_9PROT</name>
<dbReference type="Proteomes" id="UP001521209">
    <property type="component" value="Unassembled WGS sequence"/>
</dbReference>
<comment type="caution">
    <text evidence="2">The sequence shown here is derived from an EMBL/GenBank/DDBJ whole genome shotgun (WGS) entry which is preliminary data.</text>
</comment>
<evidence type="ECO:0000313" key="3">
    <source>
        <dbReference type="Proteomes" id="UP001521209"/>
    </source>
</evidence>
<protein>
    <submittedName>
        <fullName evidence="2">Cj0069 family protein</fullName>
    </submittedName>
</protein>
<organism evidence="2 3">
    <name type="scientific">Acidiphilium iwatense</name>
    <dbReference type="NCBI Taxonomy" id="768198"/>
    <lineage>
        <taxon>Bacteria</taxon>
        <taxon>Pseudomonadati</taxon>
        <taxon>Pseudomonadota</taxon>
        <taxon>Alphaproteobacteria</taxon>
        <taxon>Acetobacterales</taxon>
        <taxon>Acidocellaceae</taxon>
        <taxon>Acidiphilium</taxon>
    </lineage>
</organism>
<dbReference type="Pfam" id="PF20668">
    <property type="entry name" value="DUF6815"/>
    <property type="match status" value="1"/>
</dbReference>
<dbReference type="NCBIfam" id="NF033816">
    <property type="entry name" value="Cj0069_fam"/>
    <property type="match status" value="1"/>
</dbReference>
<dbReference type="InterPro" id="IPR049212">
    <property type="entry name" value="DUF6815"/>
</dbReference>
<keyword evidence="3" id="KW-1185">Reference proteome</keyword>
<dbReference type="RefSeq" id="WP_235706264.1">
    <property type="nucleotide sequence ID" value="NZ_JAKGBZ010000120.1"/>
</dbReference>